<keyword evidence="3" id="KW-1185">Reference proteome</keyword>
<feature type="domain" description="CCHC-type" evidence="1">
    <location>
        <begin position="50"/>
        <end position="66"/>
    </location>
</feature>
<name>A0A843VDP8_COLES</name>
<proteinExistence type="predicted"/>
<comment type="caution">
    <text evidence="2">The sequence shown here is derived from an EMBL/GenBank/DDBJ whole genome shotgun (WGS) entry which is preliminary data.</text>
</comment>
<evidence type="ECO:0000259" key="1">
    <source>
        <dbReference type="SMART" id="SM00343"/>
    </source>
</evidence>
<protein>
    <recommendedName>
        <fullName evidence="1">CCHC-type domain-containing protein</fullName>
    </recommendedName>
</protein>
<dbReference type="InterPro" id="IPR001878">
    <property type="entry name" value="Znf_CCHC"/>
</dbReference>
<evidence type="ECO:0000313" key="3">
    <source>
        <dbReference type="Proteomes" id="UP000652761"/>
    </source>
</evidence>
<reference evidence="2" key="1">
    <citation type="submission" date="2017-07" db="EMBL/GenBank/DDBJ databases">
        <title>Taro Niue Genome Assembly and Annotation.</title>
        <authorList>
            <person name="Atibalentja N."/>
            <person name="Keating K."/>
            <person name="Fields C.J."/>
        </authorList>
    </citation>
    <scope>NUCLEOTIDE SEQUENCE</scope>
    <source>
        <strain evidence="2">Niue_2</strain>
        <tissue evidence="2">Leaf</tissue>
    </source>
</reference>
<dbReference type="GO" id="GO:0008270">
    <property type="term" value="F:zinc ion binding"/>
    <property type="evidence" value="ECO:0007669"/>
    <property type="project" value="InterPro"/>
</dbReference>
<dbReference type="Proteomes" id="UP000652761">
    <property type="component" value="Unassembled WGS sequence"/>
</dbReference>
<evidence type="ECO:0000313" key="2">
    <source>
        <dbReference type="EMBL" id="MQL92627.1"/>
    </source>
</evidence>
<dbReference type="InterPro" id="IPR036875">
    <property type="entry name" value="Znf_CCHC_sf"/>
</dbReference>
<dbReference type="GO" id="GO:0003676">
    <property type="term" value="F:nucleic acid binding"/>
    <property type="evidence" value="ECO:0007669"/>
    <property type="project" value="InterPro"/>
</dbReference>
<dbReference type="EMBL" id="NMUH01001467">
    <property type="protein sequence ID" value="MQL92627.1"/>
    <property type="molecule type" value="Genomic_DNA"/>
</dbReference>
<accession>A0A843VDP8</accession>
<dbReference type="Gene3D" id="4.10.60.10">
    <property type="entry name" value="Zinc finger, CCHC-type"/>
    <property type="match status" value="1"/>
</dbReference>
<sequence length="196" mass="21962">MVQRAQLVEDTMTKVEGMRGKEIAKLRPIDENNVGNGKKIKVEETTIVEYCKFCNKLGHQADKCWKKAEACLRCGSHDHRIPNCPMLKDQAGRNQGVVKRPGHVNALTRAELLEEGMVKDGHTPLNKPPLSHGTTPRVAEVVLEGFGGWETQGGRFEKKQLVLFSICDLHLSPFKIITKGEQDIDDIENQEYTGDE</sequence>
<gene>
    <name evidence="2" type="ORF">Taro_025255</name>
</gene>
<dbReference type="SMART" id="SM00343">
    <property type="entry name" value="ZnF_C2HC"/>
    <property type="match status" value="2"/>
</dbReference>
<dbReference type="SUPFAM" id="SSF57756">
    <property type="entry name" value="Retrovirus zinc finger-like domains"/>
    <property type="match status" value="1"/>
</dbReference>
<organism evidence="2 3">
    <name type="scientific">Colocasia esculenta</name>
    <name type="common">Wild taro</name>
    <name type="synonym">Arum esculentum</name>
    <dbReference type="NCBI Taxonomy" id="4460"/>
    <lineage>
        <taxon>Eukaryota</taxon>
        <taxon>Viridiplantae</taxon>
        <taxon>Streptophyta</taxon>
        <taxon>Embryophyta</taxon>
        <taxon>Tracheophyta</taxon>
        <taxon>Spermatophyta</taxon>
        <taxon>Magnoliopsida</taxon>
        <taxon>Liliopsida</taxon>
        <taxon>Araceae</taxon>
        <taxon>Aroideae</taxon>
        <taxon>Colocasieae</taxon>
        <taxon>Colocasia</taxon>
    </lineage>
</organism>
<dbReference type="AlphaFoldDB" id="A0A843VDP8"/>
<feature type="domain" description="CCHC-type" evidence="1">
    <location>
        <begin position="70"/>
        <end position="86"/>
    </location>
</feature>